<feature type="transmembrane region" description="Helical" evidence="1">
    <location>
        <begin position="200"/>
        <end position="221"/>
    </location>
</feature>
<evidence type="ECO:0000313" key="3">
    <source>
        <dbReference type="Proteomes" id="UP000649617"/>
    </source>
</evidence>
<organism evidence="2 3">
    <name type="scientific">Symbiodinium pilosum</name>
    <name type="common">Dinoflagellate</name>
    <dbReference type="NCBI Taxonomy" id="2952"/>
    <lineage>
        <taxon>Eukaryota</taxon>
        <taxon>Sar</taxon>
        <taxon>Alveolata</taxon>
        <taxon>Dinophyceae</taxon>
        <taxon>Suessiales</taxon>
        <taxon>Symbiodiniaceae</taxon>
        <taxon>Symbiodinium</taxon>
    </lineage>
</organism>
<keyword evidence="1" id="KW-0472">Membrane</keyword>
<sequence>MAEDSPLLKLKDVEQALGQDPYMGSLRRRVQRLMGSESNPKFAEHAEHAFRGAFALVFFSIPIIMPKGVWPFRDKVMSLGVYSAGVCMFIVLNLGISFGQAFNSCKSGLQGTLLSSMMGWLMYTLYPEGYLSSSPESVFYGGVAVGVIYVSVVMSLRFGISLQMFALSNFAATWMDFLNEKQEANIMPPWAPGWSIEKDILSQNFVCTGLGMVAVMIASLFPYPRWSLMFVTERQLNANLQVVQVLETIVMYYSHNKPNVYAKDQVIRRLSKLRGMLQDNDTLLAAAWWECYGLGRSQVKRRVLASMDKTTHTLSDMIWNAWQESISEEVGQMDAELMRQARPSIEAVLKAMQVTLNLLVKAASDGELDKAEVVALQQGFKDLEEKDKEMSKQFAMARKEITKGQPMAIYR</sequence>
<protein>
    <submittedName>
        <fullName evidence="2">Uncharacterized protein</fullName>
    </submittedName>
</protein>
<name>A0A812SQD2_SYMPI</name>
<dbReference type="Proteomes" id="UP000649617">
    <property type="component" value="Unassembled WGS sequence"/>
</dbReference>
<feature type="non-terminal residue" evidence="2">
    <location>
        <position position="411"/>
    </location>
</feature>
<gene>
    <name evidence="2" type="ORF">SPIL2461_LOCUS12476</name>
</gene>
<keyword evidence="1" id="KW-0812">Transmembrane</keyword>
<evidence type="ECO:0000313" key="2">
    <source>
        <dbReference type="EMBL" id="CAE7486317.1"/>
    </source>
</evidence>
<keyword evidence="1" id="KW-1133">Transmembrane helix</keyword>
<evidence type="ECO:0000256" key="1">
    <source>
        <dbReference type="SAM" id="Phobius"/>
    </source>
</evidence>
<feature type="transmembrane region" description="Helical" evidence="1">
    <location>
        <begin position="48"/>
        <end position="65"/>
    </location>
</feature>
<proteinExistence type="predicted"/>
<reference evidence="2" key="1">
    <citation type="submission" date="2021-02" db="EMBL/GenBank/DDBJ databases">
        <authorList>
            <person name="Dougan E. K."/>
            <person name="Rhodes N."/>
            <person name="Thang M."/>
            <person name="Chan C."/>
        </authorList>
    </citation>
    <scope>NUCLEOTIDE SEQUENCE</scope>
</reference>
<dbReference type="AlphaFoldDB" id="A0A812SQD2"/>
<feature type="transmembrane region" description="Helical" evidence="1">
    <location>
        <begin position="77"/>
        <end position="96"/>
    </location>
</feature>
<dbReference type="OrthoDB" id="427972at2759"/>
<accession>A0A812SQD2</accession>
<comment type="caution">
    <text evidence="2">The sequence shown here is derived from an EMBL/GenBank/DDBJ whole genome shotgun (WGS) entry which is preliminary data.</text>
</comment>
<keyword evidence="3" id="KW-1185">Reference proteome</keyword>
<dbReference type="EMBL" id="CAJNIZ010025747">
    <property type="protein sequence ID" value="CAE7486317.1"/>
    <property type="molecule type" value="Genomic_DNA"/>
</dbReference>
<feature type="transmembrane region" description="Helical" evidence="1">
    <location>
        <begin position="138"/>
        <end position="160"/>
    </location>
</feature>